<keyword evidence="4" id="KW-1185">Reference proteome</keyword>
<reference evidence="3" key="1">
    <citation type="submission" date="2022-11" db="UniProtKB">
        <authorList>
            <consortium name="EnsemblMetazoa"/>
        </authorList>
    </citation>
    <scope>IDENTIFICATION</scope>
</reference>
<evidence type="ECO:0000313" key="4">
    <source>
        <dbReference type="Proteomes" id="UP000887567"/>
    </source>
</evidence>
<organism evidence="3 4">
    <name type="scientific">Exaiptasia diaphana</name>
    <name type="common">Tropical sea anemone</name>
    <name type="synonym">Aiptasia pulchella</name>
    <dbReference type="NCBI Taxonomy" id="2652724"/>
    <lineage>
        <taxon>Eukaryota</taxon>
        <taxon>Metazoa</taxon>
        <taxon>Cnidaria</taxon>
        <taxon>Anthozoa</taxon>
        <taxon>Hexacorallia</taxon>
        <taxon>Actiniaria</taxon>
        <taxon>Aiptasiidae</taxon>
        <taxon>Exaiptasia</taxon>
    </lineage>
</organism>
<keyword evidence="2" id="KW-0472">Membrane</keyword>
<dbReference type="GeneID" id="110245153"/>
<protein>
    <submittedName>
        <fullName evidence="3">Uncharacterized protein</fullName>
    </submittedName>
</protein>
<evidence type="ECO:0000313" key="3">
    <source>
        <dbReference type="EnsemblMetazoa" id="XP_020907070.1"/>
    </source>
</evidence>
<keyword evidence="2" id="KW-0812">Transmembrane</keyword>
<feature type="region of interest" description="Disordered" evidence="1">
    <location>
        <begin position="94"/>
        <end position="125"/>
    </location>
</feature>
<evidence type="ECO:0000256" key="2">
    <source>
        <dbReference type="SAM" id="Phobius"/>
    </source>
</evidence>
<dbReference type="RefSeq" id="XP_020907070.1">
    <property type="nucleotide sequence ID" value="XM_021051411.2"/>
</dbReference>
<name>A0A913XNZ9_EXADI</name>
<dbReference type="AlphaFoldDB" id="A0A913XNZ9"/>
<keyword evidence="2" id="KW-1133">Transmembrane helix</keyword>
<dbReference type="EnsemblMetazoa" id="XM_021051411.2">
    <property type="protein sequence ID" value="XP_020907070.1"/>
    <property type="gene ID" value="LOC110245153"/>
</dbReference>
<feature type="transmembrane region" description="Helical" evidence="2">
    <location>
        <begin position="6"/>
        <end position="26"/>
    </location>
</feature>
<sequence length="125" mass="13378">MRGSGLDSQLYLIFLQNVISLVVQFSSKKKDAFGEQQTTNTMLRSSALLFLMVATANVLLLNAAHLNDGIDCGTSFWCLHKRGVAGATKGDLAAVRPPTHAPASPGPLPYDFGEKDLQKSLSTKG</sequence>
<accession>A0A913XNZ9</accession>
<dbReference type="Proteomes" id="UP000887567">
    <property type="component" value="Unplaced"/>
</dbReference>
<dbReference type="KEGG" id="epa:110245153"/>
<evidence type="ECO:0000256" key="1">
    <source>
        <dbReference type="SAM" id="MobiDB-lite"/>
    </source>
</evidence>
<proteinExistence type="predicted"/>
<feature type="transmembrane region" description="Helical" evidence="2">
    <location>
        <begin position="47"/>
        <end position="66"/>
    </location>
</feature>